<proteinExistence type="predicted"/>
<sequence>MSSLGLSHSSRGLEISTTHSIRKAKGKSFLSDAASDTGPYSSTDNSHASSSRNSGLPFTEAENIKKKKKTNNLVVYLRPKN</sequence>
<feature type="compositionally biased region" description="Polar residues" evidence="1">
    <location>
        <begin position="38"/>
        <end position="56"/>
    </location>
</feature>
<dbReference type="EMBL" id="OZ034819">
    <property type="protein sequence ID" value="CAL1398361.1"/>
    <property type="molecule type" value="Genomic_DNA"/>
</dbReference>
<dbReference type="Proteomes" id="UP001497516">
    <property type="component" value="Chromosome 6"/>
</dbReference>
<reference evidence="2 3" key="1">
    <citation type="submission" date="2024-04" db="EMBL/GenBank/DDBJ databases">
        <authorList>
            <person name="Fracassetti M."/>
        </authorList>
    </citation>
    <scope>NUCLEOTIDE SEQUENCE [LARGE SCALE GENOMIC DNA]</scope>
</reference>
<dbReference type="AlphaFoldDB" id="A0AAV2FJ87"/>
<evidence type="ECO:0000313" key="2">
    <source>
        <dbReference type="EMBL" id="CAL1398361.1"/>
    </source>
</evidence>
<feature type="region of interest" description="Disordered" evidence="1">
    <location>
        <begin position="1"/>
        <end position="64"/>
    </location>
</feature>
<feature type="compositionally biased region" description="Low complexity" evidence="1">
    <location>
        <begin position="1"/>
        <end position="13"/>
    </location>
</feature>
<protein>
    <submittedName>
        <fullName evidence="2">Uncharacterized protein</fullName>
    </submittedName>
</protein>
<gene>
    <name evidence="2" type="ORF">LTRI10_LOCUS38596</name>
</gene>
<keyword evidence="3" id="KW-1185">Reference proteome</keyword>
<organism evidence="2 3">
    <name type="scientific">Linum trigynum</name>
    <dbReference type="NCBI Taxonomy" id="586398"/>
    <lineage>
        <taxon>Eukaryota</taxon>
        <taxon>Viridiplantae</taxon>
        <taxon>Streptophyta</taxon>
        <taxon>Embryophyta</taxon>
        <taxon>Tracheophyta</taxon>
        <taxon>Spermatophyta</taxon>
        <taxon>Magnoliopsida</taxon>
        <taxon>eudicotyledons</taxon>
        <taxon>Gunneridae</taxon>
        <taxon>Pentapetalae</taxon>
        <taxon>rosids</taxon>
        <taxon>fabids</taxon>
        <taxon>Malpighiales</taxon>
        <taxon>Linaceae</taxon>
        <taxon>Linum</taxon>
    </lineage>
</organism>
<accession>A0AAV2FJ87</accession>
<evidence type="ECO:0000313" key="3">
    <source>
        <dbReference type="Proteomes" id="UP001497516"/>
    </source>
</evidence>
<name>A0AAV2FJ87_9ROSI</name>
<evidence type="ECO:0000256" key="1">
    <source>
        <dbReference type="SAM" id="MobiDB-lite"/>
    </source>
</evidence>